<dbReference type="InterPro" id="IPR036397">
    <property type="entry name" value="RNaseH_sf"/>
</dbReference>
<feature type="region of interest" description="Disordered" evidence="1">
    <location>
        <begin position="85"/>
        <end position="141"/>
    </location>
</feature>
<gene>
    <name evidence="4" type="ORF">PR048_013409</name>
</gene>
<dbReference type="PANTHER" id="PTHR23022">
    <property type="entry name" value="TRANSPOSABLE ELEMENT-RELATED"/>
    <property type="match status" value="1"/>
</dbReference>
<evidence type="ECO:0000313" key="5">
    <source>
        <dbReference type="Proteomes" id="UP001159363"/>
    </source>
</evidence>
<evidence type="ECO:0000256" key="2">
    <source>
        <dbReference type="SAM" id="SignalP"/>
    </source>
</evidence>
<dbReference type="Gene3D" id="3.30.420.10">
    <property type="entry name" value="Ribonuclease H-like superfamily/Ribonuclease H"/>
    <property type="match status" value="1"/>
</dbReference>
<feature type="chain" id="PRO_5047441459" description="Transposase Tc1-like domain-containing protein" evidence="2">
    <location>
        <begin position="19"/>
        <end position="1058"/>
    </location>
</feature>
<dbReference type="Pfam" id="PF01498">
    <property type="entry name" value="HTH_Tnp_Tc3_2"/>
    <property type="match status" value="1"/>
</dbReference>
<name>A0ABQ9HS30_9NEOP</name>
<sequence>MTTIITIITITTTAISTATTTTVTTKDTTVTTKDTTIPTTTNATTTQIPTPPLSLPAHHHYHHHHYKCYHHCYDHHYNHCHPTTTTATTSTTTPPLSLSKSISPPQSPPLPIPSPPPLLTPPPPHISPPPSMSPPKPLPPSPPHVIRHLQSYGYTIIGFSVYSRANGSYGSAIDLFVSVTSSAVDFFRHGSDSTIDFFGWYTYSSTAIDDFAMASLLLLCKIFAYSHGARNHERTTCVKGPSCAMPQCVKYTHEKPKFIDNGICRLAFKTTNEALYNVDSIPKAVDAFKEKLCREDEEFMYKESVDLCGRHTLQAAIEPVDKEMARGTELSEFDKGVFVGCHLSGLSSRTIAQKVNRPKSTVEFVVRRWKFDGHCANAARSRTLKLVIVKNRVQPMATIRQEFRAATGVSVSIGTLRTEAHQLGYFGRAAAHKPHIKTINKARRLRWCLDRRNWTLEQWKSVLWSDDSRFTLFRSDGRVWVWHLPEERLLLECIVPTRKFGGGGVMVWGCFTAFGVGPLVFVRGSMNTEAYCNILDSEMFPTLWIFYGMDPFYFQDYNSRCHVSRATMQWYEDNNVRRLDWSTQSPDLNTIEHLWDELDRLVRARQARPKTIAQLMEWLQEGWRRIPVDVLQTLVDNMPDRKRSSLNRYLWNVVLSPVDGTLGRCRCVSHVHFQSGAAKIADVANTLSLISHCVLGLLPRRRVVIASRTLTLGLPLGGWESPGRILQVWLARRNLAQGTGIAVLWKIIYCDEGGYEVKIEVTLFQYYGGVTSTKMVVAYQNDGRLPRCWWPTKMIVGCTHQDGGMFMVQSMSCQSQCSRVLQAPSRTIDLTHRFHTLSSIHATNTSLAVVLAISSPPRFTSLAHTRPGGLRQKLPAAGLRHILGRHLETSPTRVMRRGGLRRQPVSPEHSCVVVKRIVNSSRREEVCDVSKSCHCRYHGIPRRGQPAMSASFQKEGRARWVSDYGARPPSRGQIVWIKGKGKREIPEKTRRKSGVNRPGIEPVSWIHNVRKTELQDFLWESEVVLEEVEYVSAMRARAVIYLQRYQMLTGKGRWSIHD</sequence>
<accession>A0ABQ9HS30</accession>
<dbReference type="Gene3D" id="1.10.10.10">
    <property type="entry name" value="Winged helix-like DNA-binding domain superfamily/Winged helix DNA-binding domain"/>
    <property type="match status" value="1"/>
</dbReference>
<feature type="compositionally biased region" description="Pro residues" evidence="1">
    <location>
        <begin position="105"/>
        <end position="141"/>
    </location>
</feature>
<feature type="signal peptide" evidence="2">
    <location>
        <begin position="1"/>
        <end position="18"/>
    </location>
</feature>
<dbReference type="InterPro" id="IPR052338">
    <property type="entry name" value="Transposase_5"/>
</dbReference>
<dbReference type="InterPro" id="IPR036388">
    <property type="entry name" value="WH-like_DNA-bd_sf"/>
</dbReference>
<protein>
    <recommendedName>
        <fullName evidence="3">Transposase Tc1-like domain-containing protein</fullName>
    </recommendedName>
</protein>
<feature type="compositionally biased region" description="Low complexity" evidence="1">
    <location>
        <begin position="85"/>
        <end position="104"/>
    </location>
</feature>
<evidence type="ECO:0000256" key="1">
    <source>
        <dbReference type="SAM" id="MobiDB-lite"/>
    </source>
</evidence>
<dbReference type="Proteomes" id="UP001159363">
    <property type="component" value="Chromosome X"/>
</dbReference>
<dbReference type="InterPro" id="IPR002492">
    <property type="entry name" value="Transposase_Tc1-like"/>
</dbReference>
<keyword evidence="2" id="KW-0732">Signal</keyword>
<keyword evidence="5" id="KW-1185">Reference proteome</keyword>
<evidence type="ECO:0000313" key="4">
    <source>
        <dbReference type="EMBL" id="KAJ8887194.1"/>
    </source>
</evidence>
<dbReference type="EMBL" id="JARBHB010000004">
    <property type="protein sequence ID" value="KAJ8887194.1"/>
    <property type="molecule type" value="Genomic_DNA"/>
</dbReference>
<comment type="caution">
    <text evidence="4">The sequence shown here is derived from an EMBL/GenBank/DDBJ whole genome shotgun (WGS) entry which is preliminary data.</text>
</comment>
<proteinExistence type="predicted"/>
<evidence type="ECO:0000259" key="3">
    <source>
        <dbReference type="Pfam" id="PF01498"/>
    </source>
</evidence>
<organism evidence="4 5">
    <name type="scientific">Dryococelus australis</name>
    <dbReference type="NCBI Taxonomy" id="614101"/>
    <lineage>
        <taxon>Eukaryota</taxon>
        <taxon>Metazoa</taxon>
        <taxon>Ecdysozoa</taxon>
        <taxon>Arthropoda</taxon>
        <taxon>Hexapoda</taxon>
        <taxon>Insecta</taxon>
        <taxon>Pterygota</taxon>
        <taxon>Neoptera</taxon>
        <taxon>Polyneoptera</taxon>
        <taxon>Phasmatodea</taxon>
        <taxon>Verophasmatodea</taxon>
        <taxon>Anareolatae</taxon>
        <taxon>Phasmatidae</taxon>
        <taxon>Eurycanthinae</taxon>
        <taxon>Dryococelus</taxon>
    </lineage>
</organism>
<reference evidence="4 5" key="1">
    <citation type="submission" date="2023-02" db="EMBL/GenBank/DDBJ databases">
        <title>LHISI_Scaffold_Assembly.</title>
        <authorList>
            <person name="Stuart O.P."/>
            <person name="Cleave R."/>
            <person name="Magrath M.J.L."/>
            <person name="Mikheyev A.S."/>
        </authorList>
    </citation>
    <scope>NUCLEOTIDE SEQUENCE [LARGE SCALE GENOMIC DNA]</scope>
    <source>
        <strain evidence="4">Daus_M_001</strain>
        <tissue evidence="4">Leg muscle</tissue>
    </source>
</reference>
<feature type="domain" description="Transposase Tc1-like" evidence="3">
    <location>
        <begin position="382"/>
        <end position="453"/>
    </location>
</feature>
<dbReference type="PANTHER" id="PTHR23022:SF135">
    <property type="entry name" value="SI:DKEY-77F5.3"/>
    <property type="match status" value="1"/>
</dbReference>